<proteinExistence type="predicted"/>
<keyword evidence="4" id="KW-1185">Reference proteome</keyword>
<dbReference type="OrthoDB" id="1743443at2759"/>
<accession>A0A2Z6LMD5</accession>
<organism evidence="3 4">
    <name type="scientific">Trifolium subterraneum</name>
    <name type="common">Subterranean clover</name>
    <dbReference type="NCBI Taxonomy" id="3900"/>
    <lineage>
        <taxon>Eukaryota</taxon>
        <taxon>Viridiplantae</taxon>
        <taxon>Streptophyta</taxon>
        <taxon>Embryophyta</taxon>
        <taxon>Tracheophyta</taxon>
        <taxon>Spermatophyta</taxon>
        <taxon>Magnoliopsida</taxon>
        <taxon>eudicotyledons</taxon>
        <taxon>Gunneridae</taxon>
        <taxon>Pentapetalae</taxon>
        <taxon>rosids</taxon>
        <taxon>fabids</taxon>
        <taxon>Fabales</taxon>
        <taxon>Fabaceae</taxon>
        <taxon>Papilionoideae</taxon>
        <taxon>50 kb inversion clade</taxon>
        <taxon>NPAAA clade</taxon>
        <taxon>Hologalegina</taxon>
        <taxon>IRL clade</taxon>
        <taxon>Trifolieae</taxon>
        <taxon>Trifolium</taxon>
    </lineage>
</organism>
<evidence type="ECO:0000259" key="2">
    <source>
        <dbReference type="Pfam" id="PF24924"/>
    </source>
</evidence>
<evidence type="ECO:0000256" key="1">
    <source>
        <dbReference type="SAM" id="MobiDB-lite"/>
    </source>
</evidence>
<sequence>MNVVRRNTQKYSFKKLDLSRLKELGSLVTFPEDFRRDHGKLLGLLKVNVEKGSLETLVQFYDPLYHCFTFPDYQLVPTLEEYSYLIGLPIPDKVPFSGLEPTPKPLTIAEALHLETSVVKANLTSKGGLIGLSTDFLYQQAFAFAEVASNDAFYSILALLIYGLVLFPNIDDFVDVNTIQIFLTKNPVPTLLADTYHSIHDRTLVKRGTILCCAPLLYQWFISHLPQTHSFKANPENLSWPHRIMSLSPSDIVWYYAAWDVGEIIISCGGYSNVPLLGMHGGISYSPTLARRQFGYPMKTKPNNLALTSEFYRNKEDHSNVREKFVQAWGAPGHDVERCYAFKKVVQELIHNKVLSFKDENPNVRNNPLPNHGSSVHFIQSCQETSAILSIKDIKTPLVPIHSKMCEAKLFSHDHATCEECLKNPQGCSRVQEDIQRMMDKGELVVTKKSEDVCVIVPEFNVSDRLEMIYNSGEPTVTLLVICLPGPMPYTSLRVVPYRYDATMLQNGVETPIPPLISVDNIADNSKILRSGRILPGVVQGKTGSPVEKTQIPDSSGTDERVYEDSDEILKMIKRSEYKIVDQLLQTPSKISILSLLMNSDVHRDALMKVLDQAYVDHDITLGQFGSIVGNVTACNNLSFSDEELPEKGRDHNLALHISVICKSDALSNVLVDTGSSLNVMSKFTLDKLAYCGAPLRPSALIVKAFDGCLLGRPWIHEAGAVTSTLHQKLKFVREGKLVIVNGEEALLVSHLSDFSYISADVRDGTSFQGLSIEEKRSKKGKTFMSSAKDAQREVQQRSHLKWGKLLQLPERRHMEGLGSAPSTGTVNSNKGTFVSAEPIHTPPETNAIIEDKVEEEQPSFVIPGGICRNWVVVDVPSVTPLSK</sequence>
<gene>
    <name evidence="3" type="ORF">TSUD_368570</name>
</gene>
<dbReference type="PANTHER" id="PTHR48154">
    <property type="entry name" value="PROTEIN, PUTATIVE-RELATED"/>
    <property type="match status" value="1"/>
</dbReference>
<dbReference type="Pfam" id="PF24924">
    <property type="entry name" value="DUF7745"/>
    <property type="match status" value="1"/>
</dbReference>
<evidence type="ECO:0000313" key="4">
    <source>
        <dbReference type="Proteomes" id="UP000242715"/>
    </source>
</evidence>
<evidence type="ECO:0000313" key="3">
    <source>
        <dbReference type="EMBL" id="GAU16907.1"/>
    </source>
</evidence>
<protein>
    <recommendedName>
        <fullName evidence="2">DUF7745 domain-containing protein</fullName>
    </recommendedName>
</protein>
<dbReference type="InterPro" id="IPR056647">
    <property type="entry name" value="DUF7745"/>
</dbReference>
<reference evidence="4" key="1">
    <citation type="journal article" date="2017" name="Front. Plant Sci.">
        <title>Climate Clever Clovers: New Paradigm to Reduce the Environmental Footprint of Ruminants by Breeding Low Methanogenic Forages Utilizing Haplotype Variation.</title>
        <authorList>
            <person name="Kaur P."/>
            <person name="Appels R."/>
            <person name="Bayer P.E."/>
            <person name="Keeble-Gagnere G."/>
            <person name="Wang J."/>
            <person name="Hirakawa H."/>
            <person name="Shirasawa K."/>
            <person name="Vercoe P."/>
            <person name="Stefanova K."/>
            <person name="Durmic Z."/>
            <person name="Nichols P."/>
            <person name="Revell C."/>
            <person name="Isobe S.N."/>
            <person name="Edwards D."/>
            <person name="Erskine W."/>
        </authorList>
    </citation>
    <scope>NUCLEOTIDE SEQUENCE [LARGE SCALE GENOMIC DNA]</scope>
    <source>
        <strain evidence="4">cv. Daliak</strain>
    </source>
</reference>
<dbReference type="AlphaFoldDB" id="A0A2Z6LMD5"/>
<feature type="region of interest" description="Disordered" evidence="1">
    <location>
        <begin position="540"/>
        <end position="560"/>
    </location>
</feature>
<name>A0A2Z6LMD5_TRISU</name>
<dbReference type="Proteomes" id="UP000242715">
    <property type="component" value="Unassembled WGS sequence"/>
</dbReference>
<feature type="domain" description="DUF7745" evidence="2">
    <location>
        <begin position="21"/>
        <end position="330"/>
    </location>
</feature>
<dbReference type="EMBL" id="DF973164">
    <property type="protein sequence ID" value="GAU16907.1"/>
    <property type="molecule type" value="Genomic_DNA"/>
</dbReference>
<dbReference type="PANTHER" id="PTHR48154:SF1">
    <property type="entry name" value="PROTEIN, PUTATIVE-RELATED"/>
    <property type="match status" value="1"/>
</dbReference>